<dbReference type="GeneID" id="25296299"/>
<dbReference type="InterPro" id="IPR029178">
    <property type="entry name" value="Ecm11_C"/>
</dbReference>
<feature type="region of interest" description="Disordered" evidence="1">
    <location>
        <begin position="264"/>
        <end position="294"/>
    </location>
</feature>
<feature type="domain" description="Extracellular mutant protein 11 C-terminal" evidence="2">
    <location>
        <begin position="388"/>
        <end position="520"/>
    </location>
</feature>
<feature type="region of interest" description="Disordered" evidence="1">
    <location>
        <begin position="161"/>
        <end position="241"/>
    </location>
</feature>
<dbReference type="Pfam" id="PF15463">
    <property type="entry name" value="ECM11"/>
    <property type="match status" value="1"/>
</dbReference>
<name>A0A0D2I8X2_9EURO</name>
<dbReference type="OrthoDB" id="2159786at2759"/>
<feature type="compositionally biased region" description="Basic and acidic residues" evidence="1">
    <location>
        <begin position="220"/>
        <end position="231"/>
    </location>
</feature>
<dbReference type="VEuPathDB" id="FungiDB:Z518_08228"/>
<dbReference type="GO" id="GO:0070860">
    <property type="term" value="C:RNA polymerase I core factor complex"/>
    <property type="evidence" value="ECO:0007669"/>
    <property type="project" value="TreeGrafter"/>
</dbReference>
<dbReference type="STRING" id="1442369.A0A0D2I8X2"/>
<dbReference type="GO" id="GO:0017025">
    <property type="term" value="F:TBP-class protein binding"/>
    <property type="evidence" value="ECO:0007669"/>
    <property type="project" value="TreeGrafter"/>
</dbReference>
<gene>
    <name evidence="3" type="ORF">Z518_08228</name>
</gene>
<evidence type="ECO:0000259" key="2">
    <source>
        <dbReference type="Pfam" id="PF15463"/>
    </source>
</evidence>
<evidence type="ECO:0000256" key="1">
    <source>
        <dbReference type="SAM" id="MobiDB-lite"/>
    </source>
</evidence>
<feature type="compositionally biased region" description="Polar residues" evidence="1">
    <location>
        <begin position="370"/>
        <end position="381"/>
    </location>
</feature>
<dbReference type="Proteomes" id="UP000053617">
    <property type="component" value="Unassembled WGS sequence"/>
</dbReference>
<dbReference type="GO" id="GO:0001164">
    <property type="term" value="F:RNA polymerase I core promoter sequence-specific DNA binding"/>
    <property type="evidence" value="ECO:0007669"/>
    <property type="project" value="TreeGrafter"/>
</dbReference>
<reference evidence="3 4" key="1">
    <citation type="submission" date="2015-01" db="EMBL/GenBank/DDBJ databases">
        <title>The Genome Sequence of Rhinocladiella mackenzie CBS 650.93.</title>
        <authorList>
            <consortium name="The Broad Institute Genomics Platform"/>
            <person name="Cuomo C."/>
            <person name="de Hoog S."/>
            <person name="Gorbushina A."/>
            <person name="Stielow B."/>
            <person name="Teixiera M."/>
            <person name="Abouelleil A."/>
            <person name="Chapman S.B."/>
            <person name="Priest M."/>
            <person name="Young S.K."/>
            <person name="Wortman J."/>
            <person name="Nusbaum C."/>
            <person name="Birren B."/>
        </authorList>
    </citation>
    <scope>NUCLEOTIDE SEQUENCE [LARGE SCALE GENOMIC DNA]</scope>
    <source>
        <strain evidence="3 4">CBS 650.93</strain>
    </source>
</reference>
<evidence type="ECO:0000313" key="3">
    <source>
        <dbReference type="EMBL" id="KIX02289.1"/>
    </source>
</evidence>
<dbReference type="AlphaFoldDB" id="A0A0D2I8X2"/>
<keyword evidence="4" id="KW-1185">Reference proteome</keyword>
<dbReference type="PANTHER" id="PTHR28244:SF1">
    <property type="entry name" value="RNA POLYMERASE I-SPECIFIC TRANSCRIPTION INITIATION FACTOR RRN11"/>
    <property type="match status" value="1"/>
</dbReference>
<feature type="region of interest" description="Disordered" evidence="1">
    <location>
        <begin position="330"/>
        <end position="393"/>
    </location>
</feature>
<sequence>MPLNNANMLQFVQNRESTGYRVTPGQRFLTPQPTTLLERLPPRQSQGQGQGEFKHDRRESSHDGSTHEEILPRDASRLELPVPIAINRPKSDPAESANQNVADVAVTVPPKSSRTASGMQAPLYHAVSAFDETQSIHFDDSISIAEDQLTQMKVGLGIECGRRSTDLPNESPEHQVPNSHEGGPVSKGNSSRPAKVHLYNGQVEADQERCRQGQLPRYGTRFDRNSDRPVYNDEGSDEGYEQDGEYVADEMPVWENTPSRTRLAPDVDLAKDASKRKTVSNETEEPASPLLEERASNITQEMPILHPINRFRIQKQVENNSFNDATKLIQPSNQTHQSRPSSSQPAKHSSKVSSCQESSSEEDQPRPADASNTPRTSSKTPYQEPDLDFGPEDLKTKTIADLDAIPFTTDPSVPAHEPALDVNGIPMTLSAKLTNLSKMRHEDQCRFFRSLTDSEREETSAWFLENLRSNVEKLTAARLERRKIALNYEMEVKKHENLVKMKKGHVDDELAGLKKGGGELIAGRTAGK</sequence>
<dbReference type="GO" id="GO:0042790">
    <property type="term" value="P:nucleolar large rRNA transcription by RNA polymerase I"/>
    <property type="evidence" value="ECO:0007669"/>
    <property type="project" value="TreeGrafter"/>
</dbReference>
<dbReference type="PANTHER" id="PTHR28244">
    <property type="entry name" value="RNA POLYMERASE I-SPECIFIC TRANSCRIPTION INITIATION FACTOR RRN11"/>
    <property type="match status" value="1"/>
</dbReference>
<protein>
    <recommendedName>
        <fullName evidence="2">Extracellular mutant protein 11 C-terminal domain-containing protein</fullName>
    </recommendedName>
</protein>
<feature type="compositionally biased region" description="Polar residues" evidence="1">
    <location>
        <begin position="330"/>
        <end position="347"/>
    </location>
</feature>
<accession>A0A0D2I8X2</accession>
<dbReference type="EMBL" id="KN847480">
    <property type="protein sequence ID" value="KIX02289.1"/>
    <property type="molecule type" value="Genomic_DNA"/>
</dbReference>
<organism evidence="3 4">
    <name type="scientific">Rhinocladiella mackenziei CBS 650.93</name>
    <dbReference type="NCBI Taxonomy" id="1442369"/>
    <lineage>
        <taxon>Eukaryota</taxon>
        <taxon>Fungi</taxon>
        <taxon>Dikarya</taxon>
        <taxon>Ascomycota</taxon>
        <taxon>Pezizomycotina</taxon>
        <taxon>Eurotiomycetes</taxon>
        <taxon>Chaetothyriomycetidae</taxon>
        <taxon>Chaetothyriales</taxon>
        <taxon>Herpotrichiellaceae</taxon>
        <taxon>Rhinocladiella</taxon>
    </lineage>
</organism>
<evidence type="ECO:0000313" key="4">
    <source>
        <dbReference type="Proteomes" id="UP000053617"/>
    </source>
</evidence>
<feature type="compositionally biased region" description="Basic and acidic residues" evidence="1">
    <location>
        <begin position="264"/>
        <end position="275"/>
    </location>
</feature>
<dbReference type="HOGENOM" id="CLU_520730_0_0_1"/>
<proteinExistence type="predicted"/>
<dbReference type="InterPro" id="IPR053029">
    <property type="entry name" value="RNA_pol_I-specific_init_factor"/>
</dbReference>
<feature type="compositionally biased region" description="Basic and acidic residues" evidence="1">
    <location>
        <begin position="52"/>
        <end position="76"/>
    </location>
</feature>
<dbReference type="RefSeq" id="XP_013269425.1">
    <property type="nucleotide sequence ID" value="XM_013413971.1"/>
</dbReference>
<feature type="region of interest" description="Disordered" evidence="1">
    <location>
        <begin position="17"/>
        <end position="76"/>
    </location>
</feature>